<feature type="domain" description="EGF-like" evidence="5">
    <location>
        <begin position="93"/>
        <end position="131"/>
    </location>
</feature>
<feature type="disulfide bond" evidence="4">
    <location>
        <begin position="169"/>
        <end position="178"/>
    </location>
</feature>
<dbReference type="SMART" id="SM00181">
    <property type="entry name" value="EGF"/>
    <property type="match status" value="7"/>
</dbReference>
<comment type="caution">
    <text evidence="4">Lacks conserved residue(s) required for the propagation of feature annotation.</text>
</comment>
<dbReference type="SUPFAM" id="SSF57196">
    <property type="entry name" value="EGF/Laminin"/>
    <property type="match status" value="4"/>
</dbReference>
<feature type="domain" description="EGF-like" evidence="5">
    <location>
        <begin position="141"/>
        <end position="179"/>
    </location>
</feature>
<dbReference type="AlphaFoldDB" id="A0A815TE81"/>
<name>A0A815TE81_ADIRI</name>
<dbReference type="Proteomes" id="UP000663828">
    <property type="component" value="Unassembled WGS sequence"/>
</dbReference>
<evidence type="ECO:0000256" key="3">
    <source>
        <dbReference type="ARBA" id="ARBA00023157"/>
    </source>
</evidence>
<feature type="disulfide bond" evidence="4">
    <location>
        <begin position="82"/>
        <end position="91"/>
    </location>
</feature>
<dbReference type="Pfam" id="PF00008">
    <property type="entry name" value="EGF"/>
    <property type="match status" value="1"/>
</dbReference>
<evidence type="ECO:0000256" key="4">
    <source>
        <dbReference type="PROSITE-ProRule" id="PRU00076"/>
    </source>
</evidence>
<keyword evidence="3 4" id="KW-1015">Disulfide bond</keyword>
<dbReference type="InterPro" id="IPR051022">
    <property type="entry name" value="Notch_Cell-Fate_Det"/>
</dbReference>
<dbReference type="InterPro" id="IPR013032">
    <property type="entry name" value="EGF-like_CS"/>
</dbReference>
<feature type="disulfide bond" evidence="4">
    <location>
        <begin position="150"/>
        <end position="167"/>
    </location>
</feature>
<reference evidence="6" key="1">
    <citation type="submission" date="2021-02" db="EMBL/GenBank/DDBJ databases">
        <authorList>
            <person name="Nowell W R."/>
        </authorList>
    </citation>
    <scope>NUCLEOTIDE SEQUENCE</scope>
</reference>
<dbReference type="Proteomes" id="UP000663852">
    <property type="component" value="Unassembled WGS sequence"/>
</dbReference>
<dbReference type="InterPro" id="IPR001881">
    <property type="entry name" value="EGF-like_Ca-bd_dom"/>
</dbReference>
<dbReference type="PROSITE" id="PS50026">
    <property type="entry name" value="EGF_3"/>
    <property type="match status" value="6"/>
</dbReference>
<feature type="domain" description="EGF-like" evidence="5">
    <location>
        <begin position="264"/>
        <end position="300"/>
    </location>
</feature>
<protein>
    <recommendedName>
        <fullName evidence="5">EGF-like domain-containing protein</fullName>
    </recommendedName>
</protein>
<evidence type="ECO:0000313" key="7">
    <source>
        <dbReference type="EMBL" id="CAF1556786.1"/>
    </source>
</evidence>
<proteinExistence type="predicted"/>
<organism evidence="6 9">
    <name type="scientific">Adineta ricciae</name>
    <name type="common">Rotifer</name>
    <dbReference type="NCBI Taxonomy" id="249248"/>
    <lineage>
        <taxon>Eukaryota</taxon>
        <taxon>Metazoa</taxon>
        <taxon>Spiralia</taxon>
        <taxon>Gnathifera</taxon>
        <taxon>Rotifera</taxon>
        <taxon>Eurotatoria</taxon>
        <taxon>Bdelloidea</taxon>
        <taxon>Adinetida</taxon>
        <taxon>Adinetidae</taxon>
        <taxon>Adineta</taxon>
    </lineage>
</organism>
<dbReference type="EMBL" id="CAJNOJ010000656">
    <property type="protein sequence ID" value="CAF1504728.1"/>
    <property type="molecule type" value="Genomic_DNA"/>
</dbReference>
<evidence type="ECO:0000256" key="2">
    <source>
        <dbReference type="ARBA" id="ARBA00022737"/>
    </source>
</evidence>
<feature type="disulfide bond" evidence="4">
    <location>
        <begin position="290"/>
        <end position="299"/>
    </location>
</feature>
<feature type="domain" description="EGF-like" evidence="5">
    <location>
        <begin position="55"/>
        <end position="92"/>
    </location>
</feature>
<dbReference type="Gene3D" id="2.10.25.10">
    <property type="entry name" value="Laminin"/>
    <property type="match status" value="6"/>
</dbReference>
<evidence type="ECO:0000313" key="9">
    <source>
        <dbReference type="Proteomes" id="UP000663852"/>
    </source>
</evidence>
<feature type="disulfide bond" evidence="4">
    <location>
        <begin position="121"/>
        <end position="130"/>
    </location>
</feature>
<evidence type="ECO:0000256" key="1">
    <source>
        <dbReference type="ARBA" id="ARBA00022536"/>
    </source>
</evidence>
<accession>A0A815TE81</accession>
<evidence type="ECO:0000313" key="6">
    <source>
        <dbReference type="EMBL" id="CAF1504728.1"/>
    </source>
</evidence>
<comment type="caution">
    <text evidence="6">The sequence shown here is derived from an EMBL/GenBank/DDBJ whole genome shotgun (WGS) entry which is preliminary data.</text>
</comment>
<evidence type="ECO:0000313" key="8">
    <source>
        <dbReference type="Proteomes" id="UP000663828"/>
    </source>
</evidence>
<gene>
    <name evidence="6" type="ORF">EDS130_LOCUS42855</name>
    <name evidence="7" type="ORF">XAT740_LOCUS43311</name>
</gene>
<dbReference type="EMBL" id="CAJNOR010005319">
    <property type="protein sequence ID" value="CAF1556786.1"/>
    <property type="molecule type" value="Genomic_DNA"/>
</dbReference>
<dbReference type="InterPro" id="IPR000742">
    <property type="entry name" value="EGF"/>
</dbReference>
<dbReference type="Pfam" id="PF12661">
    <property type="entry name" value="hEGF"/>
    <property type="match status" value="1"/>
</dbReference>
<evidence type="ECO:0000259" key="5">
    <source>
        <dbReference type="PROSITE" id="PS50026"/>
    </source>
</evidence>
<feature type="domain" description="EGF-like" evidence="5">
    <location>
        <begin position="224"/>
        <end position="261"/>
    </location>
</feature>
<dbReference type="PANTHER" id="PTHR24049">
    <property type="entry name" value="CRUMBS FAMILY MEMBER"/>
    <property type="match status" value="1"/>
</dbReference>
<keyword evidence="8" id="KW-1185">Reference proteome</keyword>
<sequence length="307" mass="33610">MLNYSLAGCFPLPCANNATCTVVDTFDYTCKCPDDLPVGGKKCDQLLVPQNPDVPRGDCEVNPCQNGGYCEHEHHNIHACQCANGYWGRFCEQAHPCISKPGLCNAGKCIALENNLFHCHCSSGFNGALCENQIVGQTIVKKNVCDSNPCRNNGYCRPLVGNKDFQCVCSSNFTGKTCGNLSSFQLSLNDKLCLLEKSCRHEPMIGRICSCDPFYTGKYCEERMPDPCSSHICLNGGSCYSTTYGIAYCLCSTDYTGNNCEAFRTRDCSSYFCINGGLCTMNNNRPVCLCAPDFQGDYCQIFAPVAN</sequence>
<dbReference type="GO" id="GO:0005509">
    <property type="term" value="F:calcium ion binding"/>
    <property type="evidence" value="ECO:0007669"/>
    <property type="project" value="InterPro"/>
</dbReference>
<keyword evidence="2" id="KW-0677">Repeat</keyword>
<feature type="domain" description="EGF-like" evidence="5">
    <location>
        <begin position="5"/>
        <end position="44"/>
    </location>
</feature>
<keyword evidence="1 4" id="KW-0245">EGF-like domain</keyword>
<dbReference type="SMART" id="SM00179">
    <property type="entry name" value="EGF_CA"/>
    <property type="match status" value="4"/>
</dbReference>
<dbReference type="PROSITE" id="PS00022">
    <property type="entry name" value="EGF_1"/>
    <property type="match status" value="6"/>
</dbReference>
<feature type="disulfide bond" evidence="4">
    <location>
        <begin position="251"/>
        <end position="260"/>
    </location>
</feature>
<dbReference type="PROSITE" id="PS01186">
    <property type="entry name" value="EGF_2"/>
    <property type="match status" value="2"/>
</dbReference>
<dbReference type="OrthoDB" id="283575at2759"/>